<comment type="caution">
    <text evidence="3">The sequence shown here is derived from an EMBL/GenBank/DDBJ whole genome shotgun (WGS) entry which is preliminary data.</text>
</comment>
<keyword evidence="4" id="KW-1185">Reference proteome</keyword>
<reference evidence="3" key="1">
    <citation type="journal article" date="2023" name="G3 (Bethesda)">
        <title>A reference genome for the long-term kleptoplast-retaining sea slug Elysia crispata morphotype clarki.</title>
        <authorList>
            <person name="Eastman K.E."/>
            <person name="Pendleton A.L."/>
            <person name="Shaikh M.A."/>
            <person name="Suttiyut T."/>
            <person name="Ogas R."/>
            <person name="Tomko P."/>
            <person name="Gavelis G."/>
            <person name="Widhalm J.R."/>
            <person name="Wisecaver J.H."/>
        </authorList>
    </citation>
    <scope>NUCLEOTIDE SEQUENCE</scope>
    <source>
        <strain evidence="3">ECLA1</strain>
    </source>
</reference>
<dbReference type="GO" id="GO:0006520">
    <property type="term" value="P:amino acid metabolic process"/>
    <property type="evidence" value="ECO:0007669"/>
    <property type="project" value="TreeGrafter"/>
</dbReference>
<dbReference type="InterPro" id="IPR050478">
    <property type="entry name" value="Ethylene_sulfur-biosynth"/>
</dbReference>
<evidence type="ECO:0000256" key="1">
    <source>
        <dbReference type="ARBA" id="ARBA00022898"/>
    </source>
</evidence>
<feature type="domain" description="Aminotransferase class I/classII large" evidence="2">
    <location>
        <begin position="47"/>
        <end position="372"/>
    </location>
</feature>
<proteinExistence type="predicted"/>
<accession>A0AAE1BAF3</accession>
<dbReference type="InterPro" id="IPR004839">
    <property type="entry name" value="Aminotransferase_I/II_large"/>
</dbReference>
<dbReference type="PRINTS" id="PR00753">
    <property type="entry name" value="ACCSYNTHASE"/>
</dbReference>
<organism evidence="3 4">
    <name type="scientific">Elysia crispata</name>
    <name type="common">lettuce slug</name>
    <dbReference type="NCBI Taxonomy" id="231223"/>
    <lineage>
        <taxon>Eukaryota</taxon>
        <taxon>Metazoa</taxon>
        <taxon>Spiralia</taxon>
        <taxon>Lophotrochozoa</taxon>
        <taxon>Mollusca</taxon>
        <taxon>Gastropoda</taxon>
        <taxon>Heterobranchia</taxon>
        <taxon>Euthyneura</taxon>
        <taxon>Panpulmonata</taxon>
        <taxon>Sacoglossa</taxon>
        <taxon>Placobranchoidea</taxon>
        <taxon>Plakobranchidae</taxon>
        <taxon>Elysia</taxon>
    </lineage>
</organism>
<sequence length="393" mass="44966">MFQTSLFAVQTFGSLKAGPAPWLQAPRPPFARFLTFHVLIFSFNVSFRLSLKNFLERNFHPLLEFDVNQLIVTNGVTVLLENLAFALASPGEYIMIPKPYYFRLDQDFFERPGVLTLPVDQPLPSETADNRYRLDVPALETAFLQAAREGKVVRAIHITNPSNPTGDVYTAQELKDLLGFAHRHQLHIIANELYGMSIYDQQVKFTSILTLPHPDPDRVHFLWGFSKDLGLSGVRVSIMYTRNSDLLKYSKLTGYYIRPTGMAQNRLRQLMDDQDFLDNQALPRVREKMRGRYQSVKQEIEGCGGRVHPSPATVFRWLDLTSFLSSPDFQAEQELFVRLYSAGVHLMTGESLGHSVPGWFRMVAALEDDVHAEGMKRLVSELNTIRRERQEQQ</sequence>
<protein>
    <recommendedName>
        <fullName evidence="2">Aminotransferase class I/classII large domain-containing protein</fullName>
    </recommendedName>
</protein>
<dbReference type="PANTHER" id="PTHR43795">
    <property type="entry name" value="BIFUNCTIONAL ASPARTATE AMINOTRANSFERASE AND GLUTAMATE/ASPARTATE-PREPHENATE AMINOTRANSFERASE-RELATED"/>
    <property type="match status" value="1"/>
</dbReference>
<dbReference type="AlphaFoldDB" id="A0AAE1BAF3"/>
<dbReference type="InterPro" id="IPR015421">
    <property type="entry name" value="PyrdxlP-dep_Trfase_major"/>
</dbReference>
<dbReference type="InterPro" id="IPR015422">
    <property type="entry name" value="PyrdxlP-dep_Trfase_small"/>
</dbReference>
<dbReference type="GO" id="GO:0030170">
    <property type="term" value="F:pyridoxal phosphate binding"/>
    <property type="evidence" value="ECO:0007669"/>
    <property type="project" value="InterPro"/>
</dbReference>
<gene>
    <name evidence="3" type="ORF">RRG08_063897</name>
</gene>
<name>A0AAE1BAF3_9GAST</name>
<dbReference type="PANTHER" id="PTHR43795:SF39">
    <property type="entry name" value="AMINOTRANSFERASE CLASS I_CLASSII DOMAIN-CONTAINING PROTEIN"/>
    <property type="match status" value="1"/>
</dbReference>
<dbReference type="SUPFAM" id="SSF53383">
    <property type="entry name" value="PLP-dependent transferases"/>
    <property type="match status" value="1"/>
</dbReference>
<evidence type="ECO:0000313" key="3">
    <source>
        <dbReference type="EMBL" id="KAK3801941.1"/>
    </source>
</evidence>
<keyword evidence="1" id="KW-0663">Pyridoxal phosphate</keyword>
<dbReference type="EMBL" id="JAWDGP010000273">
    <property type="protein sequence ID" value="KAK3801941.1"/>
    <property type="molecule type" value="Genomic_DNA"/>
</dbReference>
<evidence type="ECO:0000259" key="2">
    <source>
        <dbReference type="Pfam" id="PF00155"/>
    </source>
</evidence>
<dbReference type="CDD" id="cd00609">
    <property type="entry name" value="AAT_like"/>
    <property type="match status" value="1"/>
</dbReference>
<dbReference type="InterPro" id="IPR015424">
    <property type="entry name" value="PyrdxlP-dep_Trfase"/>
</dbReference>
<dbReference type="GO" id="GO:0008483">
    <property type="term" value="F:transaminase activity"/>
    <property type="evidence" value="ECO:0007669"/>
    <property type="project" value="TreeGrafter"/>
</dbReference>
<dbReference type="Gene3D" id="3.90.1150.10">
    <property type="entry name" value="Aspartate Aminotransferase, domain 1"/>
    <property type="match status" value="1"/>
</dbReference>
<dbReference type="Gene3D" id="3.40.640.10">
    <property type="entry name" value="Type I PLP-dependent aspartate aminotransferase-like (Major domain)"/>
    <property type="match status" value="1"/>
</dbReference>
<evidence type="ECO:0000313" key="4">
    <source>
        <dbReference type="Proteomes" id="UP001283361"/>
    </source>
</evidence>
<dbReference type="Pfam" id="PF00155">
    <property type="entry name" value="Aminotran_1_2"/>
    <property type="match status" value="1"/>
</dbReference>
<dbReference type="Proteomes" id="UP001283361">
    <property type="component" value="Unassembled WGS sequence"/>
</dbReference>